<name>A0ABU4L9H9_9ACTN</name>
<dbReference type="InterPro" id="IPR029063">
    <property type="entry name" value="SAM-dependent_MTases_sf"/>
</dbReference>
<dbReference type="Proteomes" id="UP001271723">
    <property type="component" value="Unassembled WGS sequence"/>
</dbReference>
<reference evidence="2 3" key="1">
    <citation type="journal article" date="2023" name="Microb. Genom.">
        <title>Mesoterricola silvestris gen. nov., sp. nov., Mesoterricola sediminis sp. nov., Geothrix oryzae sp. nov., Geothrix edaphica sp. nov., Geothrix rubra sp. nov., and Geothrix limicola sp. nov., six novel members of Acidobacteriota isolated from soils.</title>
        <authorList>
            <person name="Weisberg A.J."/>
            <person name="Pearce E."/>
            <person name="Kramer C.G."/>
            <person name="Chang J.H."/>
            <person name="Clarke C.R."/>
        </authorList>
    </citation>
    <scope>NUCLEOTIDE SEQUENCE [LARGE SCALE GENOMIC DNA]</scope>
    <source>
        <strain evidence="2 3">NRRL_B-2795</strain>
    </source>
</reference>
<dbReference type="Pfam" id="PF13489">
    <property type="entry name" value="Methyltransf_23"/>
    <property type="match status" value="1"/>
</dbReference>
<comment type="caution">
    <text evidence="2">The sequence shown here is derived from an EMBL/GenBank/DDBJ whole genome shotgun (WGS) entry which is preliminary data.</text>
</comment>
<evidence type="ECO:0000256" key="1">
    <source>
        <dbReference type="ARBA" id="ARBA00022679"/>
    </source>
</evidence>
<protein>
    <submittedName>
        <fullName evidence="2">Class I SAM-dependent methyltransferase</fullName>
    </submittedName>
</protein>
<proteinExistence type="predicted"/>
<dbReference type="EMBL" id="JARAVY010000009">
    <property type="protein sequence ID" value="MDX2911814.1"/>
    <property type="molecule type" value="Genomic_DNA"/>
</dbReference>
<keyword evidence="3" id="KW-1185">Reference proteome</keyword>
<dbReference type="PANTHER" id="PTHR43861:SF3">
    <property type="entry name" value="PUTATIVE (AFU_ORTHOLOGUE AFUA_2G14390)-RELATED"/>
    <property type="match status" value="1"/>
</dbReference>
<gene>
    <name evidence="2" type="ORF">PV517_24395</name>
</gene>
<keyword evidence="1" id="KW-0808">Transferase</keyword>
<evidence type="ECO:0000313" key="3">
    <source>
        <dbReference type="Proteomes" id="UP001271723"/>
    </source>
</evidence>
<organism evidence="2 3">
    <name type="scientific">Streptomyces griseiscabiei</name>
    <dbReference type="NCBI Taxonomy" id="2993540"/>
    <lineage>
        <taxon>Bacteria</taxon>
        <taxon>Bacillati</taxon>
        <taxon>Actinomycetota</taxon>
        <taxon>Actinomycetes</taxon>
        <taxon>Kitasatosporales</taxon>
        <taxon>Streptomycetaceae</taxon>
        <taxon>Streptomyces</taxon>
    </lineage>
</organism>
<dbReference type="GO" id="GO:0008168">
    <property type="term" value="F:methyltransferase activity"/>
    <property type="evidence" value="ECO:0007669"/>
    <property type="project" value="UniProtKB-KW"/>
</dbReference>
<accession>A0ABU4L9H9</accession>
<dbReference type="CDD" id="cd02440">
    <property type="entry name" value="AdoMet_MTases"/>
    <property type="match status" value="1"/>
</dbReference>
<dbReference type="GO" id="GO:0032259">
    <property type="term" value="P:methylation"/>
    <property type="evidence" value="ECO:0007669"/>
    <property type="project" value="UniProtKB-KW"/>
</dbReference>
<dbReference type="PANTHER" id="PTHR43861">
    <property type="entry name" value="TRANS-ACONITATE 2-METHYLTRANSFERASE-RELATED"/>
    <property type="match status" value="1"/>
</dbReference>
<keyword evidence="2" id="KW-0489">Methyltransferase</keyword>
<dbReference type="Gene3D" id="3.40.50.150">
    <property type="entry name" value="Vaccinia Virus protein VP39"/>
    <property type="match status" value="1"/>
</dbReference>
<dbReference type="SUPFAM" id="SSF53335">
    <property type="entry name" value="S-adenosyl-L-methionine-dependent methyltransferases"/>
    <property type="match status" value="1"/>
</dbReference>
<evidence type="ECO:0000313" key="2">
    <source>
        <dbReference type="EMBL" id="MDX2911814.1"/>
    </source>
</evidence>
<dbReference type="RefSeq" id="WP_267299759.1">
    <property type="nucleotide sequence ID" value="NZ_JAGJBZ010000003.1"/>
</dbReference>
<sequence>MSLYLFDDADGRARARLPVLEARYDHGSRKALESTGVGPGWRCLAVGGGEGTLGRWLGERVGPGGEVVVTGVDPRRAVRRRLPPQVRLSAHDITGGTLPGDGFDLVHARLVLLRLPQRLRVLERLVEALRPGGWLVLEEFDCGWTPVLAAPEDEAGVLFERVHRALLQALEMVGAQPLWGRQVVGAMIRAGLRGVTATTYAEAWAGGGEGIRLHRANIERAVERTGEAEARVGATRIGGTWFGDGELRRFLELLDDPGFVVNSYPMVSARGRRAGGAAAGPVPEGGAEW</sequence>